<feature type="transmembrane region" description="Helical" evidence="6">
    <location>
        <begin position="324"/>
        <end position="344"/>
    </location>
</feature>
<sequence>MELAFFGFSYLLLFISIINYFTIRIPADSRNVTESITVLLPVRNEELNIERCIQGLKAQVNVPGLQVLIINDQSEDKTTELARRAVDGDSRFSIIDSNGPQPGWLGKVSALQRGYESAHSDFIITLDADVALNPDAVASAVNQLKDLQLDFVSPYPRQIALTFAEKMVQPLLHWSWMTTVILRLAEKVPHTSTAVANGQFLVVRSSALDSVGGFTSVQKEILDDIEMARSLITAGFRGVVTEGSSLASTRMYQNFDEIRAGYGKSLHKAFGGLFGSLIAVFFIFITGILPVIFILMGSPLGWLVYSSIVFTRMLSDTRAQSDPFFAILHPLSSLILIYLIAFSWKKRGSIQWKGRTV</sequence>
<evidence type="ECO:0000259" key="7">
    <source>
        <dbReference type="Pfam" id="PF00535"/>
    </source>
</evidence>
<gene>
    <name evidence="8" type="ORF">UFOPK1399_00172</name>
</gene>
<keyword evidence="2" id="KW-1003">Cell membrane</keyword>
<dbReference type="EMBL" id="CAEZSD010000010">
    <property type="protein sequence ID" value="CAB4530025.1"/>
    <property type="molecule type" value="Genomic_DNA"/>
</dbReference>
<keyword evidence="3" id="KW-0328">Glycosyltransferase</keyword>
<dbReference type="Gene3D" id="3.90.550.10">
    <property type="entry name" value="Spore Coat Polysaccharide Biosynthesis Protein SpsA, Chain A"/>
    <property type="match status" value="1"/>
</dbReference>
<dbReference type="PANTHER" id="PTHR43646:SF2">
    <property type="entry name" value="GLYCOSYLTRANSFERASE 2-LIKE DOMAIN-CONTAINING PROTEIN"/>
    <property type="match status" value="1"/>
</dbReference>
<dbReference type="AlphaFoldDB" id="A0A6J6AU16"/>
<evidence type="ECO:0000313" key="8">
    <source>
        <dbReference type="EMBL" id="CAB4530025.1"/>
    </source>
</evidence>
<keyword evidence="5 6" id="KW-0472">Membrane</keyword>
<dbReference type="SUPFAM" id="SSF53448">
    <property type="entry name" value="Nucleotide-diphospho-sugar transferases"/>
    <property type="match status" value="1"/>
</dbReference>
<proteinExistence type="predicted"/>
<keyword evidence="6" id="KW-1133">Transmembrane helix</keyword>
<dbReference type="GO" id="GO:0016757">
    <property type="term" value="F:glycosyltransferase activity"/>
    <property type="evidence" value="ECO:0007669"/>
    <property type="project" value="UniProtKB-KW"/>
</dbReference>
<reference evidence="8" key="1">
    <citation type="submission" date="2020-05" db="EMBL/GenBank/DDBJ databases">
        <authorList>
            <person name="Chiriac C."/>
            <person name="Salcher M."/>
            <person name="Ghai R."/>
            <person name="Kavagutti S V."/>
        </authorList>
    </citation>
    <scope>NUCLEOTIDE SEQUENCE</scope>
</reference>
<evidence type="ECO:0000256" key="4">
    <source>
        <dbReference type="ARBA" id="ARBA00022679"/>
    </source>
</evidence>
<dbReference type="CDD" id="cd06423">
    <property type="entry name" value="CESA_like"/>
    <property type="match status" value="1"/>
</dbReference>
<feature type="transmembrane region" description="Helical" evidence="6">
    <location>
        <begin position="6"/>
        <end position="23"/>
    </location>
</feature>
<protein>
    <submittedName>
        <fullName evidence="8">Unannotated protein</fullName>
    </submittedName>
</protein>
<accession>A0A6J6AU16</accession>
<dbReference type="PANTHER" id="PTHR43646">
    <property type="entry name" value="GLYCOSYLTRANSFERASE"/>
    <property type="match status" value="1"/>
</dbReference>
<dbReference type="GO" id="GO:0005886">
    <property type="term" value="C:plasma membrane"/>
    <property type="evidence" value="ECO:0007669"/>
    <property type="project" value="UniProtKB-SubCell"/>
</dbReference>
<dbReference type="Pfam" id="PF00535">
    <property type="entry name" value="Glycos_transf_2"/>
    <property type="match status" value="1"/>
</dbReference>
<keyword evidence="6" id="KW-0812">Transmembrane</keyword>
<keyword evidence="4" id="KW-0808">Transferase</keyword>
<evidence type="ECO:0000256" key="1">
    <source>
        <dbReference type="ARBA" id="ARBA00004236"/>
    </source>
</evidence>
<evidence type="ECO:0000256" key="6">
    <source>
        <dbReference type="SAM" id="Phobius"/>
    </source>
</evidence>
<organism evidence="8">
    <name type="scientific">freshwater metagenome</name>
    <dbReference type="NCBI Taxonomy" id="449393"/>
    <lineage>
        <taxon>unclassified sequences</taxon>
        <taxon>metagenomes</taxon>
        <taxon>ecological metagenomes</taxon>
    </lineage>
</organism>
<feature type="transmembrane region" description="Helical" evidence="6">
    <location>
        <begin position="273"/>
        <end position="304"/>
    </location>
</feature>
<feature type="domain" description="Glycosyltransferase 2-like" evidence="7">
    <location>
        <begin position="37"/>
        <end position="188"/>
    </location>
</feature>
<evidence type="ECO:0000256" key="3">
    <source>
        <dbReference type="ARBA" id="ARBA00022676"/>
    </source>
</evidence>
<dbReference type="InterPro" id="IPR001173">
    <property type="entry name" value="Glyco_trans_2-like"/>
</dbReference>
<comment type="subcellular location">
    <subcellularLocation>
        <location evidence="1">Cell membrane</location>
    </subcellularLocation>
</comment>
<evidence type="ECO:0000256" key="2">
    <source>
        <dbReference type="ARBA" id="ARBA00022475"/>
    </source>
</evidence>
<evidence type="ECO:0000256" key="5">
    <source>
        <dbReference type="ARBA" id="ARBA00023136"/>
    </source>
</evidence>
<dbReference type="InterPro" id="IPR029044">
    <property type="entry name" value="Nucleotide-diphossugar_trans"/>
</dbReference>
<name>A0A6J6AU16_9ZZZZ</name>